<evidence type="ECO:0000313" key="3">
    <source>
        <dbReference type="EnsemblPlants" id="Ma09_p06600.1"/>
    </source>
</evidence>
<dbReference type="EMBL" id="HG996474">
    <property type="protein sequence ID" value="CAG1834389.1"/>
    <property type="molecule type" value="Genomic_DNA"/>
</dbReference>
<feature type="compositionally biased region" description="Polar residues" evidence="1">
    <location>
        <begin position="1"/>
        <end position="13"/>
    </location>
</feature>
<gene>
    <name evidence="2" type="ORF">GSMUA_224940.1</name>
</gene>
<proteinExistence type="predicted"/>
<dbReference type="Gramene" id="Ma09_t06600.1">
    <property type="protein sequence ID" value="Ma09_p06600.1"/>
    <property type="gene ID" value="Ma09_g06600"/>
</dbReference>
<dbReference type="AlphaFoldDB" id="A0A804KGP0"/>
<organism evidence="3 4">
    <name type="scientific">Musa acuminata subsp. malaccensis</name>
    <name type="common">Wild banana</name>
    <name type="synonym">Musa malaccensis</name>
    <dbReference type="NCBI Taxonomy" id="214687"/>
    <lineage>
        <taxon>Eukaryota</taxon>
        <taxon>Viridiplantae</taxon>
        <taxon>Streptophyta</taxon>
        <taxon>Embryophyta</taxon>
        <taxon>Tracheophyta</taxon>
        <taxon>Spermatophyta</taxon>
        <taxon>Magnoliopsida</taxon>
        <taxon>Liliopsida</taxon>
        <taxon>Zingiberales</taxon>
        <taxon>Musaceae</taxon>
        <taxon>Musa</taxon>
    </lineage>
</organism>
<keyword evidence="4" id="KW-1185">Reference proteome</keyword>
<evidence type="ECO:0000313" key="2">
    <source>
        <dbReference type="EMBL" id="CAG1834389.1"/>
    </source>
</evidence>
<feature type="region of interest" description="Disordered" evidence="1">
    <location>
        <begin position="1"/>
        <end position="29"/>
    </location>
</feature>
<protein>
    <submittedName>
        <fullName evidence="2">(wild Malaysian banana) hypothetical protein</fullName>
    </submittedName>
</protein>
<reference evidence="2" key="1">
    <citation type="submission" date="2021-03" db="EMBL/GenBank/DDBJ databases">
        <authorList>
            <consortium name="Genoscope - CEA"/>
            <person name="William W."/>
        </authorList>
    </citation>
    <scope>NUCLEOTIDE SEQUENCE</scope>
    <source>
        <strain evidence="2">Doubled-haploid Pahang</strain>
    </source>
</reference>
<name>A0A804KGP0_MUSAM</name>
<dbReference type="InParanoid" id="A0A804KGP0"/>
<evidence type="ECO:0000313" key="4">
    <source>
        <dbReference type="Proteomes" id="UP000012960"/>
    </source>
</evidence>
<reference evidence="3" key="2">
    <citation type="submission" date="2021-05" db="UniProtKB">
        <authorList>
            <consortium name="EnsemblPlants"/>
        </authorList>
    </citation>
    <scope>IDENTIFICATION</scope>
    <source>
        <strain evidence="3">subsp. malaccensis</strain>
    </source>
</reference>
<dbReference type="EnsemblPlants" id="Ma09_t06600.1">
    <property type="protein sequence ID" value="Ma09_p06600.1"/>
    <property type="gene ID" value="Ma09_g06600"/>
</dbReference>
<sequence length="130" mass="14377">MRNILQFSPSTKWGRTKEAESPETHHRPSAHLSLLLLSDRSRGRATSLPIHSDPSSLSGSIWWPSSVAPAPFLLWLFDSSRVEEAPPGEDGGVRSSDTRSGITCFWNSSRAWNCDGPHHMSVMMQSDVSC</sequence>
<dbReference type="Proteomes" id="UP000012960">
    <property type="component" value="Unplaced"/>
</dbReference>
<feature type="compositionally biased region" description="Basic and acidic residues" evidence="1">
    <location>
        <begin position="15"/>
        <end position="26"/>
    </location>
</feature>
<accession>A0A804KGP0</accession>
<evidence type="ECO:0000256" key="1">
    <source>
        <dbReference type="SAM" id="MobiDB-lite"/>
    </source>
</evidence>